<name>A0A080Z3T8_PHYNI</name>
<sequence length="442" mass="49077">MSDKEDDPVLAFLLGSMPSLDAIEHNTVVSRDEAAAENDLPALEPASDSDVEPHSDVSATAEGSNNSDWDATTSCESEDDGNPVDIRHREATDQEICTKDPELKRSLEDQNNRIAEAEHEDDCTDPATVDSGDEVQQEEKRVPKATKSSKPVAKSNRAVVKSKRLVTETKDRDGSDPVLEELFFVGCVATVLVAYLVACVYSFFHPLVFPLPDYEELYSAFDISNVSVRIVNPVENSFITPQGISFEWQLVNFPTEALHLYGAEVFRYQVSLDDEIITSEIGFLALQDDDNGAEAINRTVHFPIPLRKFTREDDENELFKLDLEVTIPIPGLIEELKTYKQDAYVRKPPAPSREDGVHITLTSPVNGAVFEQHQSIVLEYSAVNVQKLVVHVDGKVYLEKTYVDDGNMLFRGLGVGPHKFEVQAVNDRNEVAASSTVHVEII</sequence>
<keyword evidence="2" id="KW-0812">Transmembrane</keyword>
<reference evidence="3 4" key="1">
    <citation type="submission" date="2013-11" db="EMBL/GenBank/DDBJ databases">
        <title>The Genome Sequence of Phytophthora parasitica P1976.</title>
        <authorList>
            <consortium name="The Broad Institute Genomics Platform"/>
            <person name="Russ C."/>
            <person name="Tyler B."/>
            <person name="Panabieres F."/>
            <person name="Shan W."/>
            <person name="Tripathy S."/>
            <person name="Grunwald N."/>
            <person name="Machado M."/>
            <person name="Johnson C.S."/>
            <person name="Walker B."/>
            <person name="Young S."/>
            <person name="Zeng Q."/>
            <person name="Gargeya S."/>
            <person name="Fitzgerald M."/>
            <person name="Haas B."/>
            <person name="Abouelleil A."/>
            <person name="Allen A.W."/>
            <person name="Alvarado L."/>
            <person name="Arachchi H.M."/>
            <person name="Berlin A.M."/>
            <person name="Chapman S.B."/>
            <person name="Gainer-Dewar J."/>
            <person name="Goldberg J."/>
            <person name="Griggs A."/>
            <person name="Gujja S."/>
            <person name="Hansen M."/>
            <person name="Howarth C."/>
            <person name="Imamovic A."/>
            <person name="Ireland A."/>
            <person name="Larimer J."/>
            <person name="McCowan C."/>
            <person name="Murphy C."/>
            <person name="Pearson M."/>
            <person name="Poon T.W."/>
            <person name="Priest M."/>
            <person name="Roberts A."/>
            <person name="Saif S."/>
            <person name="Shea T."/>
            <person name="Sisk P."/>
            <person name="Sykes S."/>
            <person name="Wortman J."/>
            <person name="Nusbaum C."/>
            <person name="Birren B."/>
        </authorList>
    </citation>
    <scope>NUCLEOTIDE SEQUENCE [LARGE SCALE GENOMIC DNA]</scope>
    <source>
        <strain evidence="3 4">P1976</strain>
    </source>
</reference>
<evidence type="ECO:0000256" key="2">
    <source>
        <dbReference type="SAM" id="Phobius"/>
    </source>
</evidence>
<proteinExistence type="predicted"/>
<feature type="compositionally biased region" description="Polar residues" evidence="1">
    <location>
        <begin position="57"/>
        <end position="75"/>
    </location>
</feature>
<evidence type="ECO:0000256" key="1">
    <source>
        <dbReference type="SAM" id="MobiDB-lite"/>
    </source>
</evidence>
<keyword evidence="2" id="KW-0472">Membrane</keyword>
<feature type="region of interest" description="Disordered" evidence="1">
    <location>
        <begin position="28"/>
        <end position="154"/>
    </location>
</feature>
<evidence type="ECO:0000313" key="3">
    <source>
        <dbReference type="EMBL" id="ETO61299.1"/>
    </source>
</evidence>
<accession>A0A080Z3T8</accession>
<evidence type="ECO:0000313" key="4">
    <source>
        <dbReference type="Proteomes" id="UP000028582"/>
    </source>
</evidence>
<dbReference type="AlphaFoldDB" id="A0A080Z3T8"/>
<dbReference type="Proteomes" id="UP000028582">
    <property type="component" value="Unassembled WGS sequence"/>
</dbReference>
<keyword evidence="2" id="KW-1133">Transmembrane helix</keyword>
<dbReference type="OrthoDB" id="97490at2759"/>
<dbReference type="EMBL" id="ANJA01003810">
    <property type="protein sequence ID" value="ETO61299.1"/>
    <property type="molecule type" value="Genomic_DNA"/>
</dbReference>
<feature type="transmembrane region" description="Helical" evidence="2">
    <location>
        <begin position="182"/>
        <end position="204"/>
    </location>
</feature>
<feature type="compositionally biased region" description="Basic and acidic residues" evidence="1">
    <location>
        <begin position="85"/>
        <end position="117"/>
    </location>
</feature>
<gene>
    <name evidence="3" type="ORF">F444_20637</name>
</gene>
<protein>
    <submittedName>
        <fullName evidence="3">Uncharacterized protein</fullName>
    </submittedName>
</protein>
<organism evidence="3 4">
    <name type="scientific">Phytophthora nicotianae P1976</name>
    <dbReference type="NCBI Taxonomy" id="1317066"/>
    <lineage>
        <taxon>Eukaryota</taxon>
        <taxon>Sar</taxon>
        <taxon>Stramenopiles</taxon>
        <taxon>Oomycota</taxon>
        <taxon>Peronosporomycetes</taxon>
        <taxon>Peronosporales</taxon>
        <taxon>Peronosporaceae</taxon>
        <taxon>Phytophthora</taxon>
    </lineage>
</organism>
<comment type="caution">
    <text evidence="3">The sequence shown here is derived from an EMBL/GenBank/DDBJ whole genome shotgun (WGS) entry which is preliminary data.</text>
</comment>